<proteinExistence type="predicted"/>
<sequence>METTDDSFTSAWSKAQFPPENRAFAERFTAEVGISRYRYVPASKRYIAATRRDGTGELRIWWGYTTGFTEGEARRIGAGADEVRKSATQGWLVSHPEHRDLSLRRGNASTKQQDARLCPNCSSYQLSVTGKCPSCDED</sequence>
<name>A0A7I7QPB5_9MYCO</name>
<dbReference type="RefSeq" id="WP_163796901.1">
    <property type="nucleotide sequence ID" value="NZ_AP022588.1"/>
</dbReference>
<reference evidence="1 2" key="1">
    <citation type="journal article" date="2019" name="Emerg. Microbes Infect.">
        <title>Comprehensive subspecies identification of 175 nontuberculous mycobacteria species based on 7547 genomic profiles.</title>
        <authorList>
            <person name="Matsumoto Y."/>
            <person name="Kinjo T."/>
            <person name="Motooka D."/>
            <person name="Nabeya D."/>
            <person name="Jung N."/>
            <person name="Uechi K."/>
            <person name="Horii T."/>
            <person name="Iida T."/>
            <person name="Fujita J."/>
            <person name="Nakamura S."/>
        </authorList>
    </citation>
    <scope>NUCLEOTIDE SEQUENCE [LARGE SCALE GENOMIC DNA]</scope>
    <source>
        <strain evidence="1 2">JCM 17899</strain>
    </source>
</reference>
<dbReference type="Proteomes" id="UP000467193">
    <property type="component" value="Chromosome"/>
</dbReference>
<evidence type="ECO:0000313" key="2">
    <source>
        <dbReference type="Proteomes" id="UP000467193"/>
    </source>
</evidence>
<keyword evidence="2" id="KW-1185">Reference proteome</keyword>
<accession>A0A7I7QPB5</accession>
<organism evidence="1 2">
    <name type="scientific">Mycolicibacterium sediminis</name>
    <dbReference type="NCBI Taxonomy" id="1286180"/>
    <lineage>
        <taxon>Bacteria</taxon>
        <taxon>Bacillati</taxon>
        <taxon>Actinomycetota</taxon>
        <taxon>Actinomycetes</taxon>
        <taxon>Mycobacteriales</taxon>
        <taxon>Mycobacteriaceae</taxon>
        <taxon>Mycolicibacterium</taxon>
    </lineage>
</organism>
<evidence type="ECO:0000313" key="1">
    <source>
        <dbReference type="EMBL" id="BBY28115.1"/>
    </source>
</evidence>
<protein>
    <submittedName>
        <fullName evidence="1">Uncharacterized protein</fullName>
    </submittedName>
</protein>
<dbReference type="AlphaFoldDB" id="A0A7I7QPB5"/>
<dbReference type="EMBL" id="AP022588">
    <property type="protein sequence ID" value="BBY28115.1"/>
    <property type="molecule type" value="Genomic_DNA"/>
</dbReference>
<dbReference type="KEGG" id="msei:MSEDJ_22110"/>
<gene>
    <name evidence="1" type="ORF">MSEDJ_22110</name>
</gene>